<evidence type="ECO:0000256" key="4">
    <source>
        <dbReference type="ARBA" id="ARBA00022723"/>
    </source>
</evidence>
<feature type="region of interest" description="Disordered" evidence="6">
    <location>
        <begin position="214"/>
        <end position="257"/>
    </location>
</feature>
<dbReference type="GO" id="GO:0019825">
    <property type="term" value="F:oxygen binding"/>
    <property type="evidence" value="ECO:0007669"/>
    <property type="project" value="InterPro"/>
</dbReference>
<dbReference type="Pfam" id="PF00536">
    <property type="entry name" value="SAM_1"/>
    <property type="match status" value="1"/>
</dbReference>
<feature type="domain" description="Globin" evidence="7">
    <location>
        <begin position="257"/>
        <end position="417"/>
    </location>
</feature>
<dbReference type="InterPro" id="IPR000971">
    <property type="entry name" value="Globin"/>
</dbReference>
<dbReference type="PANTHER" id="PTHR46458">
    <property type="entry name" value="BLR2807 PROTEIN"/>
    <property type="match status" value="1"/>
</dbReference>
<name>A0A7S1WST5_ALECA</name>
<dbReference type="InterPro" id="IPR050532">
    <property type="entry name" value="Globin-like_OT"/>
</dbReference>
<keyword evidence="3" id="KW-0561">Oxygen transport</keyword>
<accession>A0A7S1WST5</accession>
<evidence type="ECO:0000256" key="6">
    <source>
        <dbReference type="SAM" id="MobiDB-lite"/>
    </source>
</evidence>
<dbReference type="InterPro" id="IPR012292">
    <property type="entry name" value="Globin/Proto"/>
</dbReference>
<dbReference type="PANTHER" id="PTHR46458:SF1">
    <property type="entry name" value="GEO09476P1"/>
    <property type="match status" value="1"/>
</dbReference>
<dbReference type="SUPFAM" id="SSF46458">
    <property type="entry name" value="Globin-like"/>
    <property type="match status" value="1"/>
</dbReference>
<dbReference type="CDD" id="cd09487">
    <property type="entry name" value="SAM_superfamily"/>
    <property type="match status" value="2"/>
</dbReference>
<dbReference type="Gene3D" id="1.10.490.10">
    <property type="entry name" value="Globins"/>
    <property type="match status" value="1"/>
</dbReference>
<keyword evidence="5" id="KW-0408">Iron</keyword>
<sequence length="473" mass="52240">MASAMALRQHAALRGPGRAPTNAAMHAPLSVTSRAAVPAAMQAMPPATTRTAKVAPPMLQQRQQQVSPPPSVQGTHDSADVERRKEWMAFLRHHRLLHVADPLLRDGFDDLETLAEMEDSDVQALPGISPHDAARLRSAIQGLRGVNSEVDNDHPVVVFLREHSLQQYADILLQNGFDDMETLAEIQDSDMRDLGLLRGHALRLARCLRELQQETPTTPSLRGPAPPACTVQPLPARRGPPASRSTSAARCYERGPQASEAQMGAVERSWDRVQKLGSDVIGEKLYKHVFRMAPQTMGLFPREVRYKYRQWSADEGYEDEDDVQESPALRKLFGKVVNAIGVSVAGLRQPHQMVPLLTQLGARHISYGVDESYWGVLGEGLILTLQECLGDEFTQEVQLAWTMVYGFISAVMIQGLKQSIAARDKALAVARGELQDSQTSHVDDRSSVRSLRSVHSEHSTRQDADDESPERAC</sequence>
<evidence type="ECO:0000256" key="1">
    <source>
        <dbReference type="ARBA" id="ARBA00022448"/>
    </source>
</evidence>
<keyword evidence="4" id="KW-0479">Metal-binding</keyword>
<evidence type="ECO:0000256" key="2">
    <source>
        <dbReference type="ARBA" id="ARBA00022617"/>
    </source>
</evidence>
<feature type="region of interest" description="Disordered" evidence="6">
    <location>
        <begin position="436"/>
        <end position="473"/>
    </location>
</feature>
<evidence type="ECO:0000256" key="5">
    <source>
        <dbReference type="ARBA" id="ARBA00023004"/>
    </source>
</evidence>
<feature type="compositionally biased region" description="Basic and acidic residues" evidence="6">
    <location>
        <begin position="454"/>
        <end position="473"/>
    </location>
</feature>
<proteinExistence type="predicted"/>
<dbReference type="Gene3D" id="1.10.150.50">
    <property type="entry name" value="Transcription Factor, Ets-1"/>
    <property type="match status" value="2"/>
</dbReference>
<dbReference type="Pfam" id="PF00042">
    <property type="entry name" value="Globin"/>
    <property type="match status" value="1"/>
</dbReference>
<evidence type="ECO:0000259" key="7">
    <source>
        <dbReference type="PROSITE" id="PS01033"/>
    </source>
</evidence>
<dbReference type="SMART" id="SM00454">
    <property type="entry name" value="SAM"/>
    <property type="match status" value="2"/>
</dbReference>
<dbReference type="GO" id="GO:0020037">
    <property type="term" value="F:heme binding"/>
    <property type="evidence" value="ECO:0007669"/>
    <property type="project" value="InterPro"/>
</dbReference>
<dbReference type="AlphaFoldDB" id="A0A7S1WST5"/>
<dbReference type="SUPFAM" id="SSF47769">
    <property type="entry name" value="SAM/Pointed domain"/>
    <property type="match status" value="2"/>
</dbReference>
<dbReference type="InterPro" id="IPR009050">
    <property type="entry name" value="Globin-like_sf"/>
</dbReference>
<evidence type="ECO:0000256" key="3">
    <source>
        <dbReference type="ARBA" id="ARBA00022621"/>
    </source>
</evidence>
<organism evidence="8">
    <name type="scientific">Alexandrium catenella</name>
    <name type="common">Red tide dinoflagellate</name>
    <name type="synonym">Gonyaulax catenella</name>
    <dbReference type="NCBI Taxonomy" id="2925"/>
    <lineage>
        <taxon>Eukaryota</taxon>
        <taxon>Sar</taxon>
        <taxon>Alveolata</taxon>
        <taxon>Dinophyceae</taxon>
        <taxon>Gonyaulacales</taxon>
        <taxon>Pyrocystaceae</taxon>
        <taxon>Alexandrium</taxon>
    </lineage>
</organism>
<keyword evidence="2" id="KW-0349">Heme</keyword>
<evidence type="ECO:0000313" key="8">
    <source>
        <dbReference type="EMBL" id="CAD9184966.1"/>
    </source>
</evidence>
<feature type="region of interest" description="Disordered" evidence="6">
    <location>
        <begin position="1"/>
        <end position="23"/>
    </location>
</feature>
<dbReference type="GO" id="GO:0046872">
    <property type="term" value="F:metal ion binding"/>
    <property type="evidence" value="ECO:0007669"/>
    <property type="project" value="UniProtKB-KW"/>
</dbReference>
<gene>
    <name evidence="8" type="ORF">ACAT0790_LOCUS61740</name>
</gene>
<dbReference type="PROSITE" id="PS01033">
    <property type="entry name" value="GLOBIN"/>
    <property type="match status" value="1"/>
</dbReference>
<reference evidence="8" key="1">
    <citation type="submission" date="2021-01" db="EMBL/GenBank/DDBJ databases">
        <authorList>
            <person name="Corre E."/>
            <person name="Pelletier E."/>
            <person name="Niang G."/>
            <person name="Scheremetjew M."/>
            <person name="Finn R."/>
            <person name="Kale V."/>
            <person name="Holt S."/>
            <person name="Cochrane G."/>
            <person name="Meng A."/>
            <person name="Brown T."/>
            <person name="Cohen L."/>
        </authorList>
    </citation>
    <scope>NUCLEOTIDE SEQUENCE</scope>
    <source>
        <strain evidence="8">OF101</strain>
    </source>
</reference>
<dbReference type="EMBL" id="HBGE01103593">
    <property type="protein sequence ID" value="CAD9184966.1"/>
    <property type="molecule type" value="Transcribed_RNA"/>
</dbReference>
<protein>
    <recommendedName>
        <fullName evidence="7">Globin domain-containing protein</fullName>
    </recommendedName>
</protein>
<dbReference type="GO" id="GO:0005344">
    <property type="term" value="F:oxygen carrier activity"/>
    <property type="evidence" value="ECO:0007669"/>
    <property type="project" value="UniProtKB-KW"/>
</dbReference>
<dbReference type="InterPro" id="IPR001660">
    <property type="entry name" value="SAM"/>
</dbReference>
<dbReference type="InterPro" id="IPR013761">
    <property type="entry name" value="SAM/pointed_sf"/>
</dbReference>
<keyword evidence="1" id="KW-0813">Transport</keyword>